<feature type="region of interest" description="Disordered" evidence="1">
    <location>
        <begin position="251"/>
        <end position="284"/>
    </location>
</feature>
<dbReference type="HOGENOM" id="CLU_625911_0_0_1"/>
<dbReference type="EMBL" id="AMQN01003671">
    <property type="status" value="NOT_ANNOTATED_CDS"/>
    <property type="molecule type" value="Genomic_DNA"/>
</dbReference>
<dbReference type="STRING" id="283909.R7T3G4"/>
<name>R7T3G4_CAPTE</name>
<feature type="region of interest" description="Disordered" evidence="1">
    <location>
        <begin position="101"/>
        <end position="135"/>
    </location>
</feature>
<organism evidence="2">
    <name type="scientific">Capitella teleta</name>
    <name type="common">Polychaete worm</name>
    <dbReference type="NCBI Taxonomy" id="283909"/>
    <lineage>
        <taxon>Eukaryota</taxon>
        <taxon>Metazoa</taxon>
        <taxon>Spiralia</taxon>
        <taxon>Lophotrochozoa</taxon>
        <taxon>Annelida</taxon>
        <taxon>Polychaeta</taxon>
        <taxon>Sedentaria</taxon>
        <taxon>Scolecida</taxon>
        <taxon>Capitellidae</taxon>
        <taxon>Capitella</taxon>
    </lineage>
</organism>
<sequence length="434" mass="48688">MEEISAPNLYSSLFESRRRPEVVITGRGIRRVQEVSDNLTKMIPREDQERLRSLMVETITLLCKSGINYKNEFSIDGLIGITVDSDEVFLVSLKETIKSTLNSDESTSVDSGYTKSSHRKRKFDRPLFDGPDSDDCTMSIESHPDSYEDSDSSMSLYKNSSVLLSKRPTLTAGVAPLDHCLAGHSPSPISAHASCGNVVVIKEESLSDEEYFAAQDLNIGHDVTISSDQLNDSLIKDEPMSIEKLTTVEVKQEETSVTPKKTGSAQKSQRKNSSKSSIANQLSESGSNPSEFFSMFAAQYADLDSNHHDDIARLILFYPGPYVPVRNVRRKYPRYSTDFYVSAMIHMTVQRDTQTYIGELRFLPSRVKVFYKCPPQLVQMAALQKYGFTLESYTETFHKSGGASKEEESPAYHRAIMEYSPYEEVLQKEAATTT</sequence>
<feature type="compositionally biased region" description="Polar residues" evidence="1">
    <location>
        <begin position="101"/>
        <end position="115"/>
    </location>
</feature>
<accession>R7T3G4</accession>
<evidence type="ECO:0000313" key="4">
    <source>
        <dbReference type="Proteomes" id="UP000014760"/>
    </source>
</evidence>
<reference evidence="3" key="3">
    <citation type="submission" date="2015-06" db="UniProtKB">
        <authorList>
            <consortium name="EnsemblMetazoa"/>
        </authorList>
    </citation>
    <scope>IDENTIFICATION</scope>
</reference>
<protein>
    <submittedName>
        <fullName evidence="2 3">Uncharacterized protein</fullName>
    </submittedName>
</protein>
<reference evidence="4" key="1">
    <citation type="submission" date="2012-12" db="EMBL/GenBank/DDBJ databases">
        <authorList>
            <person name="Hellsten U."/>
            <person name="Grimwood J."/>
            <person name="Chapman J.A."/>
            <person name="Shapiro H."/>
            <person name="Aerts A."/>
            <person name="Otillar R.P."/>
            <person name="Terry A.Y."/>
            <person name="Boore J.L."/>
            <person name="Simakov O."/>
            <person name="Marletaz F."/>
            <person name="Cho S.-J."/>
            <person name="Edsinger-Gonzales E."/>
            <person name="Havlak P."/>
            <person name="Kuo D.-H."/>
            <person name="Larsson T."/>
            <person name="Lv J."/>
            <person name="Arendt D."/>
            <person name="Savage R."/>
            <person name="Osoegawa K."/>
            <person name="de Jong P."/>
            <person name="Lindberg D.R."/>
            <person name="Seaver E.C."/>
            <person name="Weisblat D.A."/>
            <person name="Putnam N.H."/>
            <person name="Grigoriev I.V."/>
            <person name="Rokhsar D.S."/>
        </authorList>
    </citation>
    <scope>NUCLEOTIDE SEQUENCE</scope>
    <source>
        <strain evidence="4">I ESC-2004</strain>
    </source>
</reference>
<dbReference type="Proteomes" id="UP000014760">
    <property type="component" value="Unassembled WGS sequence"/>
</dbReference>
<proteinExistence type="predicted"/>
<evidence type="ECO:0000313" key="2">
    <source>
        <dbReference type="EMBL" id="ELT87203.1"/>
    </source>
</evidence>
<gene>
    <name evidence="2" type="ORF">CAPTEDRAFT_194845</name>
</gene>
<keyword evidence="4" id="KW-1185">Reference proteome</keyword>
<dbReference type="EMBL" id="KB312450">
    <property type="protein sequence ID" value="ELT87203.1"/>
    <property type="molecule type" value="Genomic_DNA"/>
</dbReference>
<reference evidence="2 4" key="2">
    <citation type="journal article" date="2013" name="Nature">
        <title>Insights into bilaterian evolution from three spiralian genomes.</title>
        <authorList>
            <person name="Simakov O."/>
            <person name="Marletaz F."/>
            <person name="Cho S.J."/>
            <person name="Edsinger-Gonzales E."/>
            <person name="Havlak P."/>
            <person name="Hellsten U."/>
            <person name="Kuo D.H."/>
            <person name="Larsson T."/>
            <person name="Lv J."/>
            <person name="Arendt D."/>
            <person name="Savage R."/>
            <person name="Osoegawa K."/>
            <person name="de Jong P."/>
            <person name="Grimwood J."/>
            <person name="Chapman J.A."/>
            <person name="Shapiro H."/>
            <person name="Aerts A."/>
            <person name="Otillar R.P."/>
            <person name="Terry A.Y."/>
            <person name="Boore J.L."/>
            <person name="Grigoriev I.V."/>
            <person name="Lindberg D.R."/>
            <person name="Seaver E.C."/>
            <person name="Weisblat D.A."/>
            <person name="Putnam N.H."/>
            <person name="Rokhsar D.S."/>
        </authorList>
    </citation>
    <scope>NUCLEOTIDE SEQUENCE</scope>
    <source>
        <strain evidence="2 4">I ESC-2004</strain>
    </source>
</reference>
<dbReference type="OrthoDB" id="10661203at2759"/>
<evidence type="ECO:0000256" key="1">
    <source>
        <dbReference type="SAM" id="MobiDB-lite"/>
    </source>
</evidence>
<dbReference type="EnsemblMetazoa" id="CapteT194845">
    <property type="protein sequence ID" value="CapteP194845"/>
    <property type="gene ID" value="CapteG194845"/>
</dbReference>
<evidence type="ECO:0000313" key="3">
    <source>
        <dbReference type="EnsemblMetazoa" id="CapteP194845"/>
    </source>
</evidence>
<dbReference type="AlphaFoldDB" id="R7T3G4"/>